<evidence type="ECO:0000313" key="1">
    <source>
        <dbReference type="EMBL" id="PWZ23219.1"/>
    </source>
</evidence>
<gene>
    <name evidence="1" type="ORF">Zm00014a_013982</name>
</gene>
<evidence type="ECO:0000313" key="2">
    <source>
        <dbReference type="Proteomes" id="UP000251960"/>
    </source>
</evidence>
<protein>
    <submittedName>
        <fullName evidence="1">Uncharacterized protein</fullName>
    </submittedName>
</protein>
<proteinExistence type="predicted"/>
<accession>A0A3L6ER87</accession>
<comment type="caution">
    <text evidence="1">The sequence shown here is derived from an EMBL/GenBank/DDBJ whole genome shotgun (WGS) entry which is preliminary data.</text>
</comment>
<sequence>MLIDVDVVL</sequence>
<organism evidence="1 2">
    <name type="scientific">Zea mays</name>
    <name type="common">Maize</name>
    <dbReference type="NCBI Taxonomy" id="4577"/>
    <lineage>
        <taxon>Eukaryota</taxon>
        <taxon>Viridiplantae</taxon>
        <taxon>Streptophyta</taxon>
        <taxon>Embryophyta</taxon>
        <taxon>Tracheophyta</taxon>
        <taxon>Spermatophyta</taxon>
        <taxon>Magnoliopsida</taxon>
        <taxon>Liliopsida</taxon>
        <taxon>Poales</taxon>
        <taxon>Poaceae</taxon>
        <taxon>PACMAD clade</taxon>
        <taxon>Panicoideae</taxon>
        <taxon>Andropogonodae</taxon>
        <taxon>Andropogoneae</taxon>
        <taxon>Tripsacinae</taxon>
        <taxon>Zea</taxon>
    </lineage>
</organism>
<dbReference type="EMBL" id="NCVQ01000006">
    <property type="protein sequence ID" value="PWZ23219.1"/>
    <property type="molecule type" value="Genomic_DNA"/>
</dbReference>
<reference evidence="1 2" key="1">
    <citation type="journal article" date="2018" name="Nat. Genet.">
        <title>Extensive intraspecific gene order and gene structural variations between Mo17 and other maize genomes.</title>
        <authorList>
            <person name="Sun S."/>
            <person name="Zhou Y."/>
            <person name="Chen J."/>
            <person name="Shi J."/>
            <person name="Zhao H."/>
            <person name="Zhao H."/>
            <person name="Song W."/>
            <person name="Zhang M."/>
            <person name="Cui Y."/>
            <person name="Dong X."/>
            <person name="Liu H."/>
            <person name="Ma X."/>
            <person name="Jiao Y."/>
            <person name="Wang B."/>
            <person name="Wei X."/>
            <person name="Stein J.C."/>
            <person name="Glaubitz J.C."/>
            <person name="Lu F."/>
            <person name="Yu G."/>
            <person name="Liang C."/>
            <person name="Fengler K."/>
            <person name="Li B."/>
            <person name="Rafalski A."/>
            <person name="Schnable P.S."/>
            <person name="Ware D.H."/>
            <person name="Buckler E.S."/>
            <person name="Lai J."/>
        </authorList>
    </citation>
    <scope>NUCLEOTIDE SEQUENCE [LARGE SCALE GENOMIC DNA]</scope>
    <source>
        <strain evidence="2">cv. Missouri 17</strain>
        <tissue evidence="1">Seedling</tissue>
    </source>
</reference>
<name>A0A3L6ER87_MAIZE</name>
<dbReference type="Proteomes" id="UP000251960">
    <property type="component" value="Chromosome 5"/>
</dbReference>